<organism evidence="10 11">
    <name type="scientific">Tumebacillus permanentifrigoris</name>
    <dbReference type="NCBI Taxonomy" id="378543"/>
    <lineage>
        <taxon>Bacteria</taxon>
        <taxon>Bacillati</taxon>
        <taxon>Bacillota</taxon>
        <taxon>Bacilli</taxon>
        <taxon>Bacillales</taxon>
        <taxon>Alicyclobacillaceae</taxon>
        <taxon>Tumebacillus</taxon>
    </lineage>
</organism>
<dbReference type="GO" id="GO:0032259">
    <property type="term" value="P:methylation"/>
    <property type="evidence" value="ECO:0007669"/>
    <property type="project" value="UniProtKB-KW"/>
</dbReference>
<dbReference type="GO" id="GO:0003723">
    <property type="term" value="F:RNA binding"/>
    <property type="evidence" value="ECO:0007669"/>
    <property type="project" value="UniProtKB-KW"/>
</dbReference>
<dbReference type="AlphaFoldDB" id="A0A316D5B9"/>
<keyword evidence="7" id="KW-0694">RNA-binding</keyword>
<keyword evidence="4 10" id="KW-0489">Methyltransferase</keyword>
<dbReference type="GO" id="GO:0005737">
    <property type="term" value="C:cytoplasm"/>
    <property type="evidence" value="ECO:0007669"/>
    <property type="project" value="UniProtKB-SubCell"/>
</dbReference>
<evidence type="ECO:0000256" key="6">
    <source>
        <dbReference type="ARBA" id="ARBA00022691"/>
    </source>
</evidence>
<evidence type="ECO:0000256" key="8">
    <source>
        <dbReference type="ARBA" id="ARBA00038091"/>
    </source>
</evidence>
<keyword evidence="3" id="KW-0698">rRNA processing</keyword>
<evidence type="ECO:0000256" key="1">
    <source>
        <dbReference type="ARBA" id="ARBA00004496"/>
    </source>
</evidence>
<dbReference type="CDD" id="cd21153">
    <property type="entry name" value="PUA_RlmI"/>
    <property type="match status" value="1"/>
</dbReference>
<dbReference type="SUPFAM" id="SSF88697">
    <property type="entry name" value="PUA domain-like"/>
    <property type="match status" value="1"/>
</dbReference>
<dbReference type="InterPro" id="IPR036974">
    <property type="entry name" value="PUA_sf"/>
</dbReference>
<name>A0A316D5B9_9BACL</name>
<dbReference type="Gene3D" id="3.30.750.80">
    <property type="entry name" value="RNA methyltransferase domain (HRMD) like"/>
    <property type="match status" value="1"/>
</dbReference>
<reference evidence="10 11" key="1">
    <citation type="submission" date="2018-05" db="EMBL/GenBank/DDBJ databases">
        <title>Genomic Encyclopedia of Type Strains, Phase IV (KMG-IV): sequencing the most valuable type-strain genomes for metagenomic binning, comparative biology and taxonomic classification.</title>
        <authorList>
            <person name="Goeker M."/>
        </authorList>
    </citation>
    <scope>NUCLEOTIDE SEQUENCE [LARGE SCALE GENOMIC DNA]</scope>
    <source>
        <strain evidence="10 11">DSM 18773</strain>
    </source>
</reference>
<dbReference type="CDD" id="cd11572">
    <property type="entry name" value="RlmI_M_like"/>
    <property type="match status" value="1"/>
</dbReference>
<dbReference type="CDD" id="cd02440">
    <property type="entry name" value="AdoMet_MTases"/>
    <property type="match status" value="1"/>
</dbReference>
<dbReference type="InterPro" id="IPR041532">
    <property type="entry name" value="RlmI-like_PUA"/>
</dbReference>
<evidence type="ECO:0000256" key="3">
    <source>
        <dbReference type="ARBA" id="ARBA00022552"/>
    </source>
</evidence>
<keyword evidence="2" id="KW-0963">Cytoplasm</keyword>
<sequence>MALIKLKKTRNMRLEAGNPWVFNNEIERLEGKANPGDIVEIQDYRGLFLARGYYNPKSQISVRVMTYTQGEEIDQAFFTRKVRECYHYRSRFVDSDSFRLIYGEADFLPGLVVDKFGDVLVVQILSLGMEVRKDLILNALKEVLNPKAIYERSDVSVRKLEGLEQRTGLLYGELDGDVVIEENGLKMLVDVVGGQKTGYFFDQRENRAAIRDLVKQNVEGEPGSSVLECFSHTGSFTVHAAAFGARNITTLDISEHAIDTAIKNVELNGFEDKADFEFVVADAFEQLREWEREKRQWDVVILDPPAFAKNKNAVTGALRGYKEINLRGMKLVKERGFLVTASCSYHIDPDLFLETISEAAFDAKKVLRLVEYRSAGKDHPKLHGMDENNYLKFAIFEVRSRR</sequence>
<comment type="subcellular location">
    <subcellularLocation>
        <location evidence="1">Cytoplasm</location>
    </subcellularLocation>
</comment>
<keyword evidence="6" id="KW-0949">S-adenosyl-L-methionine</keyword>
<evidence type="ECO:0000256" key="2">
    <source>
        <dbReference type="ARBA" id="ARBA00022490"/>
    </source>
</evidence>
<dbReference type="PANTHER" id="PTHR42873:SF1">
    <property type="entry name" value="S-ADENOSYLMETHIONINE-DEPENDENT METHYLTRANSFERASE DOMAIN-CONTAINING PROTEIN"/>
    <property type="match status" value="1"/>
</dbReference>
<dbReference type="SMART" id="SM00359">
    <property type="entry name" value="PUA"/>
    <property type="match status" value="1"/>
</dbReference>
<dbReference type="Pfam" id="PF17785">
    <property type="entry name" value="PUA_3"/>
    <property type="match status" value="1"/>
</dbReference>
<dbReference type="InterPro" id="IPR019614">
    <property type="entry name" value="SAM-dep_methyl-trfase"/>
</dbReference>
<evidence type="ECO:0000256" key="5">
    <source>
        <dbReference type="ARBA" id="ARBA00022679"/>
    </source>
</evidence>
<proteinExistence type="inferred from homology"/>
<dbReference type="PANTHER" id="PTHR42873">
    <property type="entry name" value="RIBOSOMAL RNA LARGE SUBUNIT METHYLTRANSFERASE"/>
    <property type="match status" value="1"/>
</dbReference>
<gene>
    <name evidence="10" type="ORF">C7459_11552</name>
</gene>
<dbReference type="InterPro" id="IPR015947">
    <property type="entry name" value="PUA-like_sf"/>
</dbReference>
<dbReference type="GO" id="GO:0008168">
    <property type="term" value="F:methyltransferase activity"/>
    <property type="evidence" value="ECO:0007669"/>
    <property type="project" value="UniProtKB-KW"/>
</dbReference>
<evidence type="ECO:0000259" key="9">
    <source>
        <dbReference type="SMART" id="SM00359"/>
    </source>
</evidence>
<dbReference type="EMBL" id="QGGL01000015">
    <property type="protein sequence ID" value="PWK08400.1"/>
    <property type="molecule type" value="Genomic_DNA"/>
</dbReference>
<keyword evidence="11" id="KW-1185">Reference proteome</keyword>
<dbReference type="Proteomes" id="UP000245634">
    <property type="component" value="Unassembled WGS sequence"/>
</dbReference>
<comment type="caution">
    <text evidence="10">The sequence shown here is derived from an EMBL/GenBank/DDBJ whole genome shotgun (WGS) entry which is preliminary data.</text>
</comment>
<evidence type="ECO:0000256" key="7">
    <source>
        <dbReference type="ARBA" id="ARBA00022884"/>
    </source>
</evidence>
<evidence type="ECO:0000313" key="10">
    <source>
        <dbReference type="EMBL" id="PWK08400.1"/>
    </source>
</evidence>
<dbReference type="RefSeq" id="WP_109690365.1">
    <property type="nucleotide sequence ID" value="NZ_QGGL01000015.1"/>
</dbReference>
<comment type="similarity">
    <text evidence="8">Belongs to the methyltransferase superfamily. RlmI family.</text>
</comment>
<protein>
    <submittedName>
        <fullName evidence="10">23S rRNA (Cytosine1962-C5)-methyltransferase</fullName>
    </submittedName>
</protein>
<dbReference type="InterPro" id="IPR002478">
    <property type="entry name" value="PUA"/>
</dbReference>
<dbReference type="PROSITE" id="PS50890">
    <property type="entry name" value="PUA"/>
    <property type="match status" value="1"/>
</dbReference>
<keyword evidence="5 10" id="KW-0808">Transferase</keyword>
<dbReference type="Gene3D" id="2.30.130.10">
    <property type="entry name" value="PUA domain"/>
    <property type="match status" value="1"/>
</dbReference>
<evidence type="ECO:0000313" key="11">
    <source>
        <dbReference type="Proteomes" id="UP000245634"/>
    </source>
</evidence>
<dbReference type="Gene3D" id="3.40.50.150">
    <property type="entry name" value="Vaccinia Virus protein VP39"/>
    <property type="match status" value="1"/>
</dbReference>
<dbReference type="InterPro" id="IPR029063">
    <property type="entry name" value="SAM-dependent_MTases_sf"/>
</dbReference>
<dbReference type="GO" id="GO:0006364">
    <property type="term" value="P:rRNA processing"/>
    <property type="evidence" value="ECO:0007669"/>
    <property type="project" value="UniProtKB-KW"/>
</dbReference>
<evidence type="ECO:0000256" key="4">
    <source>
        <dbReference type="ARBA" id="ARBA00022603"/>
    </source>
</evidence>
<accession>A0A316D5B9</accession>
<feature type="domain" description="PUA" evidence="9">
    <location>
        <begin position="2"/>
        <end position="87"/>
    </location>
</feature>
<dbReference type="SUPFAM" id="SSF53335">
    <property type="entry name" value="S-adenosyl-L-methionine-dependent methyltransferases"/>
    <property type="match status" value="1"/>
</dbReference>
<dbReference type="OrthoDB" id="9805492at2"/>
<dbReference type="Pfam" id="PF10672">
    <property type="entry name" value="Methyltrans_SAM"/>
    <property type="match status" value="1"/>
</dbReference>